<dbReference type="CDD" id="cd04301">
    <property type="entry name" value="NAT_SF"/>
    <property type="match status" value="1"/>
</dbReference>
<gene>
    <name evidence="4" type="ORF">DTK66_01140</name>
</gene>
<evidence type="ECO:0000256" key="1">
    <source>
        <dbReference type="ARBA" id="ARBA00022679"/>
    </source>
</evidence>
<keyword evidence="1" id="KW-0808">Transferase</keyword>
<dbReference type="InterPro" id="IPR000182">
    <property type="entry name" value="GNAT_dom"/>
</dbReference>
<dbReference type="EMBL" id="QORN01000003">
    <property type="protein sequence ID" value="MBD5805724.1"/>
    <property type="molecule type" value="Genomic_DNA"/>
</dbReference>
<keyword evidence="2" id="KW-0012">Acyltransferase</keyword>
<feature type="domain" description="N-acetyltransferase" evidence="3">
    <location>
        <begin position="57"/>
        <end position="196"/>
    </location>
</feature>
<dbReference type="SUPFAM" id="SSF55729">
    <property type="entry name" value="Acyl-CoA N-acyltransferases (Nat)"/>
    <property type="match status" value="1"/>
</dbReference>
<evidence type="ECO:0000313" key="5">
    <source>
        <dbReference type="Proteomes" id="UP000704341"/>
    </source>
</evidence>
<keyword evidence="5" id="KW-1185">Reference proteome</keyword>
<sequence>MDFYGFDRLDYLKSGHCNYFCSTTAENINSSGRIIMVKTSFQLYNSIMNDEQLVQVSRVFKVTWQQAYRYIFPKDQLLNLDEREWQRSLLQPGRHNIIAVSDDNQVLGVASYGRARERTANRGELMTIYVLPKYQGQGLGDVLLTKAEQGLHLLNYSHYILWVLSDNHQAMKFYYNHGWKTNGVIKEKIILGKKFR</sequence>
<evidence type="ECO:0000313" key="4">
    <source>
        <dbReference type="EMBL" id="MBD5805724.1"/>
    </source>
</evidence>
<reference evidence="4 5" key="1">
    <citation type="submission" date="2018-07" db="EMBL/GenBank/DDBJ databases">
        <title>Phylogenomic Insights into understanding Host Adaptation of Lactobacillus reuteri by a novel species, Lactobacillus spp. M31.</title>
        <authorList>
            <person name="Sharma S."/>
            <person name="Patil P."/>
            <person name="Korpole S."/>
            <person name="Patil P.B."/>
        </authorList>
    </citation>
    <scope>NUCLEOTIDE SEQUENCE [LARGE SCALE GENOMIC DNA]</scope>
    <source>
        <strain evidence="4 5">M31</strain>
    </source>
</reference>
<dbReference type="InterPro" id="IPR016181">
    <property type="entry name" value="Acyl_CoA_acyltransferase"/>
</dbReference>
<protein>
    <submittedName>
        <fullName evidence="4">GNAT family N-acetyltransferase</fullName>
    </submittedName>
</protein>
<dbReference type="PROSITE" id="PS51186">
    <property type="entry name" value="GNAT"/>
    <property type="match status" value="1"/>
</dbReference>
<name>A0ABR8P3Y8_9LACO</name>
<organism evidence="4 5">
    <name type="scientific">Limosilactobacillus walteri</name>
    <dbReference type="NCBI Taxonomy" id="2268022"/>
    <lineage>
        <taxon>Bacteria</taxon>
        <taxon>Bacillati</taxon>
        <taxon>Bacillota</taxon>
        <taxon>Bacilli</taxon>
        <taxon>Lactobacillales</taxon>
        <taxon>Lactobacillaceae</taxon>
        <taxon>Limosilactobacillus</taxon>
    </lineage>
</organism>
<evidence type="ECO:0000259" key="3">
    <source>
        <dbReference type="PROSITE" id="PS51186"/>
    </source>
</evidence>
<dbReference type="Gene3D" id="3.40.630.30">
    <property type="match status" value="1"/>
</dbReference>
<dbReference type="PANTHER" id="PTHR43877">
    <property type="entry name" value="AMINOALKYLPHOSPHONATE N-ACETYLTRANSFERASE-RELATED-RELATED"/>
    <property type="match status" value="1"/>
</dbReference>
<proteinExistence type="predicted"/>
<dbReference type="InterPro" id="IPR050832">
    <property type="entry name" value="Bact_Acetyltransf"/>
</dbReference>
<accession>A0ABR8P3Y8</accession>
<comment type="caution">
    <text evidence="4">The sequence shown here is derived from an EMBL/GenBank/DDBJ whole genome shotgun (WGS) entry which is preliminary data.</text>
</comment>
<dbReference type="Pfam" id="PF00583">
    <property type="entry name" value="Acetyltransf_1"/>
    <property type="match status" value="1"/>
</dbReference>
<dbReference type="Proteomes" id="UP000704341">
    <property type="component" value="Unassembled WGS sequence"/>
</dbReference>
<evidence type="ECO:0000256" key="2">
    <source>
        <dbReference type="ARBA" id="ARBA00023315"/>
    </source>
</evidence>